<accession>A0A834KMB9</accession>
<gene>
    <name evidence="1" type="ORF">H0235_014044</name>
</gene>
<name>A0A834KMB9_VESPE</name>
<keyword evidence="2" id="KW-1185">Reference proteome</keyword>
<sequence length="90" mass="10039">MELWRIRLIPTYKVNPDIFLLEENKSLKVKTLMEGFVLSTDPDIYSCIGLPRMPPPTVRVPPSRTHLSSFLEKMGGVVRGGGGLGRSKRG</sequence>
<organism evidence="1 2">
    <name type="scientific">Vespula pensylvanica</name>
    <name type="common">Western yellow jacket</name>
    <name type="synonym">Wasp</name>
    <dbReference type="NCBI Taxonomy" id="30213"/>
    <lineage>
        <taxon>Eukaryota</taxon>
        <taxon>Metazoa</taxon>
        <taxon>Ecdysozoa</taxon>
        <taxon>Arthropoda</taxon>
        <taxon>Hexapoda</taxon>
        <taxon>Insecta</taxon>
        <taxon>Pterygota</taxon>
        <taxon>Neoptera</taxon>
        <taxon>Endopterygota</taxon>
        <taxon>Hymenoptera</taxon>
        <taxon>Apocrita</taxon>
        <taxon>Aculeata</taxon>
        <taxon>Vespoidea</taxon>
        <taxon>Vespidae</taxon>
        <taxon>Vespinae</taxon>
        <taxon>Vespula</taxon>
    </lineage>
</organism>
<dbReference type="AlphaFoldDB" id="A0A834KMB9"/>
<dbReference type="EMBL" id="JACSDY010000014">
    <property type="protein sequence ID" value="KAF7409192.1"/>
    <property type="molecule type" value="Genomic_DNA"/>
</dbReference>
<proteinExistence type="predicted"/>
<comment type="caution">
    <text evidence="1">The sequence shown here is derived from an EMBL/GenBank/DDBJ whole genome shotgun (WGS) entry which is preliminary data.</text>
</comment>
<dbReference type="Proteomes" id="UP000600918">
    <property type="component" value="Unassembled WGS sequence"/>
</dbReference>
<evidence type="ECO:0000313" key="2">
    <source>
        <dbReference type="Proteomes" id="UP000600918"/>
    </source>
</evidence>
<protein>
    <submittedName>
        <fullName evidence="1">Uncharacterized protein</fullName>
    </submittedName>
</protein>
<evidence type="ECO:0000313" key="1">
    <source>
        <dbReference type="EMBL" id="KAF7409192.1"/>
    </source>
</evidence>
<reference evidence="1" key="1">
    <citation type="journal article" date="2020" name="G3 (Bethesda)">
        <title>High-Quality Assemblies for Three Invasive Social Wasps from the &lt;i&gt;Vespula&lt;/i&gt; Genus.</title>
        <authorList>
            <person name="Harrop T.W.R."/>
            <person name="Guhlin J."/>
            <person name="McLaughlin G.M."/>
            <person name="Permina E."/>
            <person name="Stockwell P."/>
            <person name="Gilligan J."/>
            <person name="Le Lec M.F."/>
            <person name="Gruber M.A.M."/>
            <person name="Quinn O."/>
            <person name="Lovegrove M."/>
            <person name="Duncan E.J."/>
            <person name="Remnant E.J."/>
            <person name="Van Eeckhoven J."/>
            <person name="Graham B."/>
            <person name="Knapp R.A."/>
            <person name="Langford K.W."/>
            <person name="Kronenberg Z."/>
            <person name="Press M.O."/>
            <person name="Eacker S.M."/>
            <person name="Wilson-Rankin E.E."/>
            <person name="Purcell J."/>
            <person name="Lester P.J."/>
            <person name="Dearden P.K."/>
        </authorList>
    </citation>
    <scope>NUCLEOTIDE SEQUENCE</scope>
    <source>
        <strain evidence="1">Volc-1</strain>
    </source>
</reference>